<evidence type="ECO:0000256" key="3">
    <source>
        <dbReference type="ARBA" id="ARBA00022676"/>
    </source>
</evidence>
<dbReference type="EMBL" id="MCOG01000139">
    <property type="protein sequence ID" value="ORY38025.1"/>
    <property type="molecule type" value="Genomic_DNA"/>
</dbReference>
<evidence type="ECO:0008006" key="13">
    <source>
        <dbReference type="Google" id="ProtNLM"/>
    </source>
</evidence>
<keyword evidence="12" id="KW-1185">Reference proteome</keyword>
<evidence type="ECO:0000256" key="10">
    <source>
        <dbReference type="SAM" id="Phobius"/>
    </source>
</evidence>
<dbReference type="GO" id="GO:0006493">
    <property type="term" value="P:protein O-linked glycosylation"/>
    <property type="evidence" value="ECO:0007669"/>
    <property type="project" value="TreeGrafter"/>
</dbReference>
<dbReference type="GO" id="GO:0016020">
    <property type="term" value="C:membrane"/>
    <property type="evidence" value="ECO:0007669"/>
    <property type="project" value="UniProtKB-SubCell"/>
</dbReference>
<organism evidence="11 12">
    <name type="scientific">Neocallimastix californiae</name>
    <dbReference type="NCBI Taxonomy" id="1754190"/>
    <lineage>
        <taxon>Eukaryota</taxon>
        <taxon>Fungi</taxon>
        <taxon>Fungi incertae sedis</taxon>
        <taxon>Chytridiomycota</taxon>
        <taxon>Chytridiomycota incertae sedis</taxon>
        <taxon>Neocallimastigomycetes</taxon>
        <taxon>Neocallimastigales</taxon>
        <taxon>Neocallimastigaceae</taxon>
        <taxon>Neocallimastix</taxon>
    </lineage>
</organism>
<proteinExistence type="inferred from homology"/>
<dbReference type="InterPro" id="IPR029044">
    <property type="entry name" value="Nucleotide-diphossugar_trans"/>
</dbReference>
<dbReference type="InterPro" id="IPR022751">
    <property type="entry name" value="Alpha_mannosyltransferase"/>
</dbReference>
<comment type="subcellular location">
    <subcellularLocation>
        <location evidence="1">Membrane</location>
        <topology evidence="1">Single-pass type II membrane protein</topology>
    </subcellularLocation>
</comment>
<dbReference type="OrthoDB" id="430354at2759"/>
<keyword evidence="9" id="KW-0325">Glycoprotein</keyword>
<evidence type="ECO:0000256" key="7">
    <source>
        <dbReference type="ARBA" id="ARBA00022989"/>
    </source>
</evidence>
<dbReference type="GO" id="GO:0000033">
    <property type="term" value="F:alpha-1,3-mannosyltransferase activity"/>
    <property type="evidence" value="ECO:0007669"/>
    <property type="project" value="TreeGrafter"/>
</dbReference>
<evidence type="ECO:0000256" key="6">
    <source>
        <dbReference type="ARBA" id="ARBA00022968"/>
    </source>
</evidence>
<dbReference type="Pfam" id="PF11051">
    <property type="entry name" value="Mannosyl_trans3"/>
    <property type="match status" value="1"/>
</dbReference>
<keyword evidence="5 10" id="KW-0812">Transmembrane</keyword>
<keyword evidence="8 10" id="KW-0472">Membrane</keyword>
<dbReference type="AlphaFoldDB" id="A0A1Y2BV98"/>
<reference evidence="11 12" key="1">
    <citation type="submission" date="2016-08" db="EMBL/GenBank/DDBJ databases">
        <title>A Parts List for Fungal Cellulosomes Revealed by Comparative Genomics.</title>
        <authorList>
            <consortium name="DOE Joint Genome Institute"/>
            <person name="Haitjema C.H."/>
            <person name="Gilmore S.P."/>
            <person name="Henske J.K."/>
            <person name="Solomon K.V."/>
            <person name="De Groot R."/>
            <person name="Kuo A."/>
            <person name="Mondo S.J."/>
            <person name="Salamov A.A."/>
            <person name="Labutti K."/>
            <person name="Zhao Z."/>
            <person name="Chiniquy J."/>
            <person name="Barry K."/>
            <person name="Brewer H.M."/>
            <person name="Purvine S.O."/>
            <person name="Wright A.T."/>
            <person name="Boxma B."/>
            <person name="Van Alen T."/>
            <person name="Hackstein J.H."/>
            <person name="Baker S.E."/>
            <person name="Grigoriev I.V."/>
            <person name="O'Malley M.A."/>
        </authorList>
    </citation>
    <scope>NUCLEOTIDE SEQUENCE [LARGE SCALE GENOMIC DNA]</scope>
    <source>
        <strain evidence="11 12">G1</strain>
    </source>
</reference>
<evidence type="ECO:0000313" key="12">
    <source>
        <dbReference type="Proteomes" id="UP000193920"/>
    </source>
</evidence>
<dbReference type="PANTHER" id="PTHR31392">
    <property type="entry name" value="ALPHA-1,3-MANNOSYLTRANSFERASE MNN1-RELATED"/>
    <property type="match status" value="1"/>
</dbReference>
<keyword evidence="6" id="KW-0735">Signal-anchor</keyword>
<keyword evidence="4" id="KW-0808">Transferase</keyword>
<comment type="similarity">
    <text evidence="2">Belongs to the MNN1/MNT family.</text>
</comment>
<accession>A0A1Y2BV98</accession>
<dbReference type="PROSITE" id="PS51257">
    <property type="entry name" value="PROKAR_LIPOPROTEIN"/>
    <property type="match status" value="1"/>
</dbReference>
<evidence type="ECO:0000256" key="2">
    <source>
        <dbReference type="ARBA" id="ARBA00009105"/>
    </source>
</evidence>
<name>A0A1Y2BV98_9FUNG</name>
<comment type="caution">
    <text evidence="11">The sequence shown here is derived from an EMBL/GenBank/DDBJ whole genome shotgun (WGS) entry which is preliminary data.</text>
</comment>
<evidence type="ECO:0000256" key="1">
    <source>
        <dbReference type="ARBA" id="ARBA00004606"/>
    </source>
</evidence>
<evidence type="ECO:0000256" key="8">
    <source>
        <dbReference type="ARBA" id="ARBA00023136"/>
    </source>
</evidence>
<evidence type="ECO:0000313" key="11">
    <source>
        <dbReference type="EMBL" id="ORY38025.1"/>
    </source>
</evidence>
<dbReference type="GO" id="GO:0005794">
    <property type="term" value="C:Golgi apparatus"/>
    <property type="evidence" value="ECO:0007669"/>
    <property type="project" value="TreeGrafter"/>
</dbReference>
<keyword evidence="3" id="KW-0328">Glycosyltransferase</keyword>
<dbReference type="SUPFAM" id="SSF53448">
    <property type="entry name" value="Nucleotide-diphospho-sugar transferases"/>
    <property type="match status" value="1"/>
</dbReference>
<evidence type="ECO:0000256" key="5">
    <source>
        <dbReference type="ARBA" id="ARBA00022692"/>
    </source>
</evidence>
<feature type="transmembrane region" description="Helical" evidence="10">
    <location>
        <begin position="9"/>
        <end position="29"/>
    </location>
</feature>
<dbReference type="Proteomes" id="UP000193920">
    <property type="component" value="Unassembled WGS sequence"/>
</dbReference>
<keyword evidence="7 10" id="KW-1133">Transmembrane helix</keyword>
<dbReference type="STRING" id="1754190.A0A1Y2BV98"/>
<dbReference type="PANTHER" id="PTHR31392:SF1">
    <property type="entry name" value="ALPHA-1,3-MANNOSYLTRANSFERASE MNN1-RELATED"/>
    <property type="match status" value="1"/>
</dbReference>
<gene>
    <name evidence="11" type="ORF">LY90DRAFT_50115</name>
</gene>
<sequence>MKILLKRRLLIVLFIITIFIFVSCLTLLINRNNNEIPKSFENNDLKNYIKSLKNSTHLREDDNGDEINCLFKCLHEDNNNKNDDSNEYKEVNSLMEEVLYKTFRKNLITEDFISLKQKEEAHTKLWNLVFGKYSKMKENNKSEITRDILIENSSFLLKEDITELPIAQKLLATLHQSLYSWVYHGHYKSFAQIIESSSGKGIVICVGNYHFNLARSSIDTIRNVLKSSLPIEIFYNGENDLSVEKREILLEFDDVYLTDISKFFDNEIINLGGWAIKPFSILASRFEEVILMDADAVYIRDPEVLFEDEGYIEKGTVFFRDRTLFPGPHQGSKWLKSWMTEPLPDTRNLRYWKEETSHEMESSTVVINKTKNILGLLNVCKLNEQKIRDEVVYKYVHGDKETFWIGFDMARQPYNMIPVPSIFVGEMAVGEEGNDPDAKQLCGHVGHTTRDGKVLFWNDHIVKDKHNDKNKHKLLRFEAYFMEGEGGEEGDWATFHCLNLNIENKGKGNKDGREPTKFDEKEQKILKTIIDRENKYHYALPELKKKEE</sequence>
<evidence type="ECO:0000256" key="4">
    <source>
        <dbReference type="ARBA" id="ARBA00022679"/>
    </source>
</evidence>
<evidence type="ECO:0000256" key="9">
    <source>
        <dbReference type="ARBA" id="ARBA00023180"/>
    </source>
</evidence>
<protein>
    <recommendedName>
        <fullName evidence="13">Nucleotide-diphospho-sugar transferase</fullName>
    </recommendedName>
</protein>